<protein>
    <submittedName>
        <fullName evidence="1">Uncharacterized protein</fullName>
    </submittedName>
</protein>
<accession>A0ACC1J558</accession>
<dbReference type="EMBL" id="JANBPW010003270">
    <property type="protein sequence ID" value="KAJ1938160.1"/>
    <property type="molecule type" value="Genomic_DNA"/>
</dbReference>
<proteinExistence type="predicted"/>
<organism evidence="1 2">
    <name type="scientific">Linderina macrospora</name>
    <dbReference type="NCBI Taxonomy" id="4868"/>
    <lineage>
        <taxon>Eukaryota</taxon>
        <taxon>Fungi</taxon>
        <taxon>Fungi incertae sedis</taxon>
        <taxon>Zoopagomycota</taxon>
        <taxon>Kickxellomycotina</taxon>
        <taxon>Kickxellomycetes</taxon>
        <taxon>Kickxellales</taxon>
        <taxon>Kickxellaceae</taxon>
        <taxon>Linderina</taxon>
    </lineage>
</organism>
<comment type="caution">
    <text evidence="1">The sequence shown here is derived from an EMBL/GenBank/DDBJ whole genome shotgun (WGS) entry which is preliminary data.</text>
</comment>
<feature type="non-terminal residue" evidence="1">
    <location>
        <position position="569"/>
    </location>
</feature>
<name>A0ACC1J558_9FUNG</name>
<evidence type="ECO:0000313" key="1">
    <source>
        <dbReference type="EMBL" id="KAJ1938160.1"/>
    </source>
</evidence>
<reference evidence="1" key="1">
    <citation type="submission" date="2022-07" db="EMBL/GenBank/DDBJ databases">
        <title>Phylogenomic reconstructions and comparative analyses of Kickxellomycotina fungi.</title>
        <authorList>
            <person name="Reynolds N.K."/>
            <person name="Stajich J.E."/>
            <person name="Barry K."/>
            <person name="Grigoriev I.V."/>
            <person name="Crous P."/>
            <person name="Smith M.E."/>
        </authorList>
    </citation>
    <scope>NUCLEOTIDE SEQUENCE</scope>
    <source>
        <strain evidence="1">NRRL 5244</strain>
    </source>
</reference>
<dbReference type="Proteomes" id="UP001150603">
    <property type="component" value="Unassembled WGS sequence"/>
</dbReference>
<gene>
    <name evidence="1" type="ORF">FBU59_004530</name>
</gene>
<evidence type="ECO:0000313" key="2">
    <source>
        <dbReference type="Proteomes" id="UP001150603"/>
    </source>
</evidence>
<keyword evidence="2" id="KW-1185">Reference proteome</keyword>
<sequence length="569" mass="64080">MHSINPDTDHPHSSGPVRFGQPSVAIDDIQPNRVNRSTTWVGHVNKWKEKSQSKQQVGGEPIFQLPYPRQFIVDGTLRQSSISMHSESLDLFWDLVFVGAIQQTSHVLFEERDEEEGAEHKKYALNITGTSLGYFVIIYLLMWKTWVVIERWSQVFGANDILHRLVVGWEMVLVVGMGSELRVLYYISDNVFVGCFCLARLTIVLLYAASMFYLPMFRGDLLMIIIIQTVPILIWFVSIWVQVDDQWSFYLAASLFELTFSIGAPVIYRFAKHLNIQWRYHLAMDVSRTAKRFGEFIMLTLGEYVLNSFIEGDGKLDSRLGRAALGMVIVSSIHWTYFHSEGSRLSQHALMRSQFTSSVWSLLHPLLGGLLVIGCSSLSRIVKKEEEGENPTAVAWAFCGGMGGAYITLALLGFTHRSLDEIHYTYVSKPIRLVVRALAGAGIILLALAHKHLAHRIYLPMIVAIVAFFLMLFEMFGRLKRHVDDIEDHCKPDLSRNKSMGREHNHMSKSSPPSSEKAGDAGPHPEPLRQRRTLPQIETDGVNIDVSEEPTAPHSAAADSTTALQPDGA</sequence>